<keyword evidence="6" id="KW-0808">Transferase</keyword>
<evidence type="ECO:0000256" key="2">
    <source>
        <dbReference type="ARBA" id="ARBA00022747"/>
    </source>
</evidence>
<keyword evidence="6" id="KW-0489">Methyltransferase</keyword>
<feature type="region of interest" description="Disordered" evidence="4">
    <location>
        <begin position="25"/>
        <end position="44"/>
    </location>
</feature>
<proteinExistence type="inferred from homology"/>
<dbReference type="GO" id="GO:0009307">
    <property type="term" value="P:DNA restriction-modification system"/>
    <property type="evidence" value="ECO:0007669"/>
    <property type="project" value="UniProtKB-KW"/>
</dbReference>
<keyword evidence="2" id="KW-0680">Restriction system</keyword>
<dbReference type="AlphaFoldDB" id="A0A7X6MGC9"/>
<comment type="caution">
    <text evidence="6">The sequence shown here is derived from an EMBL/GenBank/DDBJ whole genome shotgun (WGS) entry which is preliminary data.</text>
</comment>
<evidence type="ECO:0000256" key="1">
    <source>
        <dbReference type="ARBA" id="ARBA00010923"/>
    </source>
</evidence>
<feature type="domain" description="Type I restriction modification DNA specificity" evidence="5">
    <location>
        <begin position="9"/>
        <end position="185"/>
    </location>
</feature>
<accession>A0A7X6MGC9</accession>
<gene>
    <name evidence="6" type="ORF">HGB44_25975</name>
</gene>
<dbReference type="InterPro" id="IPR044946">
    <property type="entry name" value="Restrct_endonuc_typeI_TRD_sf"/>
</dbReference>
<dbReference type="PANTHER" id="PTHR30408:SF12">
    <property type="entry name" value="TYPE I RESTRICTION ENZYME MJAVIII SPECIFICITY SUBUNIT"/>
    <property type="match status" value="1"/>
</dbReference>
<evidence type="ECO:0000259" key="5">
    <source>
        <dbReference type="Pfam" id="PF01420"/>
    </source>
</evidence>
<keyword evidence="7" id="KW-1185">Reference proteome</keyword>
<comment type="similarity">
    <text evidence="1">Belongs to the type-I restriction system S methylase family.</text>
</comment>
<protein>
    <submittedName>
        <fullName evidence="6">N-6 DNA methylase</fullName>
    </submittedName>
</protein>
<dbReference type="InterPro" id="IPR000055">
    <property type="entry name" value="Restrct_endonuc_typeI_TRD"/>
</dbReference>
<dbReference type="GO" id="GO:0003677">
    <property type="term" value="F:DNA binding"/>
    <property type="evidence" value="ECO:0007669"/>
    <property type="project" value="UniProtKB-KW"/>
</dbReference>
<evidence type="ECO:0000256" key="4">
    <source>
        <dbReference type="SAM" id="MobiDB-lite"/>
    </source>
</evidence>
<dbReference type="PANTHER" id="PTHR30408">
    <property type="entry name" value="TYPE-1 RESTRICTION ENZYME ECOKI SPECIFICITY PROTEIN"/>
    <property type="match status" value="1"/>
</dbReference>
<dbReference type="Gene3D" id="3.90.220.20">
    <property type="entry name" value="DNA methylase specificity domains"/>
    <property type="match status" value="1"/>
</dbReference>
<keyword evidence="3" id="KW-0238">DNA-binding</keyword>
<sequence length="218" mass="23664">MDSLIGPLPAGWREQQLGEVCEIQAGPSGAGTSSREFTDRGTPLVRPRDIRDRRVDGAETVRVADAVAARLDRYLLAAGDVVGTRTGTLGRFAVVAPEQRGWLYSTQILRLRPSPELDPVYLTHYLALPPVQRWIDRHASGSTVRSITQRTLRSLPTALPPLSVQRAVGAALHALDDKARLHAEISRTTNDLREALAPMLFSGRVPVPEGDTSPPPAS</sequence>
<evidence type="ECO:0000313" key="7">
    <source>
        <dbReference type="Proteomes" id="UP000553209"/>
    </source>
</evidence>
<organism evidence="6 7">
    <name type="scientific">Nocardiopsis alborubida</name>
    <dbReference type="NCBI Taxonomy" id="146802"/>
    <lineage>
        <taxon>Bacteria</taxon>
        <taxon>Bacillati</taxon>
        <taxon>Actinomycetota</taxon>
        <taxon>Actinomycetes</taxon>
        <taxon>Streptosporangiales</taxon>
        <taxon>Nocardiopsidaceae</taxon>
        <taxon>Nocardiopsis</taxon>
    </lineage>
</organism>
<dbReference type="RefSeq" id="WP_061080608.1">
    <property type="nucleotide sequence ID" value="NZ_JAAXPG010000031.1"/>
</dbReference>
<dbReference type="InterPro" id="IPR052021">
    <property type="entry name" value="Type-I_RS_S_subunit"/>
</dbReference>
<dbReference type="Proteomes" id="UP000553209">
    <property type="component" value="Unassembled WGS sequence"/>
</dbReference>
<dbReference type="Pfam" id="PF01420">
    <property type="entry name" value="Methylase_S"/>
    <property type="match status" value="1"/>
</dbReference>
<evidence type="ECO:0000256" key="3">
    <source>
        <dbReference type="ARBA" id="ARBA00023125"/>
    </source>
</evidence>
<name>A0A7X6MGC9_9ACTN</name>
<reference evidence="6 7" key="1">
    <citation type="submission" date="2020-04" db="EMBL/GenBank/DDBJ databases">
        <title>MicrobeNet Type strains.</title>
        <authorList>
            <person name="Nicholson A.C."/>
        </authorList>
    </citation>
    <scope>NUCLEOTIDE SEQUENCE [LARGE SCALE GENOMIC DNA]</scope>
    <source>
        <strain evidence="6 7">ATCC 23612</strain>
    </source>
</reference>
<dbReference type="GO" id="GO:0008168">
    <property type="term" value="F:methyltransferase activity"/>
    <property type="evidence" value="ECO:0007669"/>
    <property type="project" value="UniProtKB-KW"/>
</dbReference>
<dbReference type="GO" id="GO:0032259">
    <property type="term" value="P:methylation"/>
    <property type="evidence" value="ECO:0007669"/>
    <property type="project" value="UniProtKB-KW"/>
</dbReference>
<dbReference type="EMBL" id="JAAXPG010000031">
    <property type="protein sequence ID" value="NKZ01089.1"/>
    <property type="molecule type" value="Genomic_DNA"/>
</dbReference>
<dbReference type="SUPFAM" id="SSF116734">
    <property type="entry name" value="DNA methylase specificity domain"/>
    <property type="match status" value="1"/>
</dbReference>
<evidence type="ECO:0000313" key="6">
    <source>
        <dbReference type="EMBL" id="NKZ01089.1"/>
    </source>
</evidence>